<evidence type="ECO:0000256" key="1">
    <source>
        <dbReference type="SAM" id="SignalP"/>
    </source>
</evidence>
<keyword evidence="1" id="KW-0732">Signal</keyword>
<dbReference type="RefSeq" id="WP_130153851.1">
    <property type="nucleotide sequence ID" value="NZ_SCFB01000005.1"/>
</dbReference>
<evidence type="ECO:0000313" key="3">
    <source>
        <dbReference type="Proteomes" id="UP000293550"/>
    </source>
</evidence>
<gene>
    <name evidence="2" type="ORF">EQU50_03955</name>
</gene>
<comment type="caution">
    <text evidence="2">The sequence shown here is derived from an EMBL/GenBank/DDBJ whole genome shotgun (WGS) entry which is preliminary data.</text>
</comment>
<proteinExistence type="predicted"/>
<sequence length="225" mass="25255">MKNHSSVFLVLIIILCFWHSPPTWATDSCIGLFSIEVDDEQTQKIITTADQAEFVLKSLVKLDDGLRHVPVVSVISPSDTFLVTLTEKVALLSAFADEHEKNASYWCGCFFSSIEGQNELLSQLEPIIADFNLWLSNTKQALNPPLKTVINPKVSGYPNQIQVLTGMTGKLRGLNTLGHRWMGTEQYEQNLALSDIVKTVEFCLRKITKLQGHSFFNGNRHKFSV</sequence>
<reference evidence="2 3" key="1">
    <citation type="submission" date="2018-10" db="EMBL/GenBank/DDBJ databases">
        <title>An updated phylogeny of the Alphaproteobacteria reveals that the parasitic Rickettsiales and Holosporales have independent origins.</title>
        <authorList>
            <person name="Munoz-Gomez S.A."/>
            <person name="Hess S."/>
            <person name="Burger G."/>
            <person name="Lang B.F."/>
            <person name="Susko E."/>
            <person name="Slamovits C.H."/>
            <person name="Roger A.J."/>
        </authorList>
    </citation>
    <scope>NUCLEOTIDE SEQUENCE [LARGE SCALE GENOMIC DNA]</scope>
    <source>
        <strain evidence="2">HOLO01</strain>
    </source>
</reference>
<accession>A0A4Q7DIZ2</accession>
<name>A0A4Q7DIZ2_9PROT</name>
<feature type="signal peptide" evidence="1">
    <location>
        <begin position="1"/>
        <end position="25"/>
    </location>
</feature>
<keyword evidence="3" id="KW-1185">Reference proteome</keyword>
<protein>
    <submittedName>
        <fullName evidence="2">Uncharacterized protein</fullName>
    </submittedName>
</protein>
<dbReference type="EMBL" id="SCFB01000005">
    <property type="protein sequence ID" value="RZI46095.1"/>
    <property type="molecule type" value="Genomic_DNA"/>
</dbReference>
<organism evidence="2 3">
    <name type="scientific">Candidatus Finniella inopinata</name>
    <dbReference type="NCBI Taxonomy" id="1696036"/>
    <lineage>
        <taxon>Bacteria</taxon>
        <taxon>Pseudomonadati</taxon>
        <taxon>Pseudomonadota</taxon>
        <taxon>Alphaproteobacteria</taxon>
        <taxon>Holosporales</taxon>
        <taxon>Candidatus Paracaedibacteraceae</taxon>
        <taxon>Candidatus Finniella</taxon>
    </lineage>
</organism>
<dbReference type="Proteomes" id="UP000293550">
    <property type="component" value="Unassembled WGS sequence"/>
</dbReference>
<feature type="chain" id="PRO_5020760255" evidence="1">
    <location>
        <begin position="26"/>
        <end position="225"/>
    </location>
</feature>
<dbReference type="AlphaFoldDB" id="A0A4Q7DIZ2"/>
<evidence type="ECO:0000313" key="2">
    <source>
        <dbReference type="EMBL" id="RZI46095.1"/>
    </source>
</evidence>